<evidence type="ECO:0000313" key="1">
    <source>
        <dbReference type="EMBL" id="KIM76204.1"/>
    </source>
</evidence>
<proteinExistence type="predicted"/>
<sequence>MQSPPKKFCAAHDEVAGLVLVPKRVSGGNLCSDSSSFNLSKGHWTVYLESVWAAVTSTENPNTGREEWTV</sequence>
<dbReference type="Proteomes" id="UP000054166">
    <property type="component" value="Unassembled WGS sequence"/>
</dbReference>
<accession>A0A0C3F8M3</accession>
<name>A0A0C3F8M3_PILCF</name>
<dbReference type="AlphaFoldDB" id="A0A0C3F8M3"/>
<evidence type="ECO:0000313" key="2">
    <source>
        <dbReference type="Proteomes" id="UP000054166"/>
    </source>
</evidence>
<organism evidence="1 2">
    <name type="scientific">Piloderma croceum (strain F 1598)</name>
    <dbReference type="NCBI Taxonomy" id="765440"/>
    <lineage>
        <taxon>Eukaryota</taxon>
        <taxon>Fungi</taxon>
        <taxon>Dikarya</taxon>
        <taxon>Basidiomycota</taxon>
        <taxon>Agaricomycotina</taxon>
        <taxon>Agaricomycetes</taxon>
        <taxon>Agaricomycetidae</taxon>
        <taxon>Atheliales</taxon>
        <taxon>Atheliaceae</taxon>
        <taxon>Piloderma</taxon>
    </lineage>
</organism>
<dbReference type="HOGENOM" id="CLU_2758707_0_0_1"/>
<dbReference type="EMBL" id="KN833037">
    <property type="protein sequence ID" value="KIM76204.1"/>
    <property type="molecule type" value="Genomic_DNA"/>
</dbReference>
<dbReference type="InParanoid" id="A0A0C3F8M3"/>
<keyword evidence="2" id="KW-1185">Reference proteome</keyword>
<protein>
    <submittedName>
        <fullName evidence="1">Uncharacterized protein</fullName>
    </submittedName>
</protein>
<gene>
    <name evidence="1" type="ORF">PILCRDRAFT_826567</name>
</gene>
<reference evidence="2" key="2">
    <citation type="submission" date="2015-01" db="EMBL/GenBank/DDBJ databases">
        <title>Evolutionary Origins and Diversification of the Mycorrhizal Mutualists.</title>
        <authorList>
            <consortium name="DOE Joint Genome Institute"/>
            <consortium name="Mycorrhizal Genomics Consortium"/>
            <person name="Kohler A."/>
            <person name="Kuo A."/>
            <person name="Nagy L.G."/>
            <person name="Floudas D."/>
            <person name="Copeland A."/>
            <person name="Barry K.W."/>
            <person name="Cichocki N."/>
            <person name="Veneault-Fourrey C."/>
            <person name="LaButti K."/>
            <person name="Lindquist E.A."/>
            <person name="Lipzen A."/>
            <person name="Lundell T."/>
            <person name="Morin E."/>
            <person name="Murat C."/>
            <person name="Riley R."/>
            <person name="Ohm R."/>
            <person name="Sun H."/>
            <person name="Tunlid A."/>
            <person name="Henrissat B."/>
            <person name="Grigoriev I.V."/>
            <person name="Hibbett D.S."/>
            <person name="Martin F."/>
        </authorList>
    </citation>
    <scope>NUCLEOTIDE SEQUENCE [LARGE SCALE GENOMIC DNA]</scope>
    <source>
        <strain evidence="2">F 1598</strain>
    </source>
</reference>
<reference evidence="1 2" key="1">
    <citation type="submission" date="2014-04" db="EMBL/GenBank/DDBJ databases">
        <authorList>
            <consortium name="DOE Joint Genome Institute"/>
            <person name="Kuo A."/>
            <person name="Tarkka M."/>
            <person name="Buscot F."/>
            <person name="Kohler A."/>
            <person name="Nagy L.G."/>
            <person name="Floudas D."/>
            <person name="Copeland A."/>
            <person name="Barry K.W."/>
            <person name="Cichocki N."/>
            <person name="Veneault-Fourrey C."/>
            <person name="LaButti K."/>
            <person name="Lindquist E.A."/>
            <person name="Lipzen A."/>
            <person name="Lundell T."/>
            <person name="Morin E."/>
            <person name="Murat C."/>
            <person name="Sun H."/>
            <person name="Tunlid A."/>
            <person name="Henrissat B."/>
            <person name="Grigoriev I.V."/>
            <person name="Hibbett D.S."/>
            <person name="Martin F."/>
            <person name="Nordberg H.P."/>
            <person name="Cantor M.N."/>
            <person name="Hua S.X."/>
        </authorList>
    </citation>
    <scope>NUCLEOTIDE SEQUENCE [LARGE SCALE GENOMIC DNA]</scope>
    <source>
        <strain evidence="1 2">F 1598</strain>
    </source>
</reference>